<proteinExistence type="predicted"/>
<dbReference type="AlphaFoldDB" id="A0AAV4NKT9"/>
<keyword evidence="3" id="KW-1185">Reference proteome</keyword>
<accession>A0AAV4NKT9</accession>
<reference evidence="2 3" key="1">
    <citation type="submission" date="2021-06" db="EMBL/GenBank/DDBJ databases">
        <title>Caerostris darwini draft genome.</title>
        <authorList>
            <person name="Kono N."/>
            <person name="Arakawa K."/>
        </authorList>
    </citation>
    <scope>NUCLEOTIDE SEQUENCE [LARGE SCALE GENOMIC DNA]</scope>
</reference>
<gene>
    <name evidence="2" type="ORF">CDAR_94041</name>
</gene>
<evidence type="ECO:0000313" key="3">
    <source>
        <dbReference type="Proteomes" id="UP001054837"/>
    </source>
</evidence>
<sequence>MRNTCNIKNQGPDIYSPKMNSYNSLSQKARHPRPPPPPRVRTEVQSVPASSLPRMNVNTRALDRGQRAIWIRAINATWEEWSGEGCCHQEMPCTLSGTLFI</sequence>
<protein>
    <submittedName>
        <fullName evidence="2">Uncharacterized protein</fullName>
    </submittedName>
</protein>
<feature type="region of interest" description="Disordered" evidence="1">
    <location>
        <begin position="1"/>
        <end position="52"/>
    </location>
</feature>
<dbReference type="Proteomes" id="UP001054837">
    <property type="component" value="Unassembled WGS sequence"/>
</dbReference>
<feature type="compositionally biased region" description="Polar residues" evidence="1">
    <location>
        <begin position="18"/>
        <end position="27"/>
    </location>
</feature>
<comment type="caution">
    <text evidence="2">The sequence shown here is derived from an EMBL/GenBank/DDBJ whole genome shotgun (WGS) entry which is preliminary data.</text>
</comment>
<evidence type="ECO:0000256" key="1">
    <source>
        <dbReference type="SAM" id="MobiDB-lite"/>
    </source>
</evidence>
<dbReference type="EMBL" id="BPLQ01001757">
    <property type="protein sequence ID" value="GIX85103.1"/>
    <property type="molecule type" value="Genomic_DNA"/>
</dbReference>
<organism evidence="2 3">
    <name type="scientific">Caerostris darwini</name>
    <dbReference type="NCBI Taxonomy" id="1538125"/>
    <lineage>
        <taxon>Eukaryota</taxon>
        <taxon>Metazoa</taxon>
        <taxon>Ecdysozoa</taxon>
        <taxon>Arthropoda</taxon>
        <taxon>Chelicerata</taxon>
        <taxon>Arachnida</taxon>
        <taxon>Araneae</taxon>
        <taxon>Araneomorphae</taxon>
        <taxon>Entelegynae</taxon>
        <taxon>Araneoidea</taxon>
        <taxon>Araneidae</taxon>
        <taxon>Caerostris</taxon>
    </lineage>
</organism>
<evidence type="ECO:0000313" key="2">
    <source>
        <dbReference type="EMBL" id="GIX85103.1"/>
    </source>
</evidence>
<name>A0AAV4NKT9_9ARAC</name>